<dbReference type="AlphaFoldDB" id="A0A061BHF1"/>
<dbReference type="InterPro" id="IPR013097">
    <property type="entry name" value="Dabb"/>
</dbReference>
<accession>A0A061BHF1</accession>
<organism evidence="2">
    <name type="scientific">Rhodotorula toruloides</name>
    <name type="common">Yeast</name>
    <name type="synonym">Rhodosporidium toruloides</name>
    <dbReference type="NCBI Taxonomy" id="5286"/>
    <lineage>
        <taxon>Eukaryota</taxon>
        <taxon>Fungi</taxon>
        <taxon>Dikarya</taxon>
        <taxon>Basidiomycota</taxon>
        <taxon>Pucciniomycotina</taxon>
        <taxon>Microbotryomycetes</taxon>
        <taxon>Sporidiobolales</taxon>
        <taxon>Sporidiobolaceae</taxon>
        <taxon>Rhodotorula</taxon>
    </lineage>
</organism>
<dbReference type="SUPFAM" id="SSF54909">
    <property type="entry name" value="Dimeric alpha+beta barrel"/>
    <property type="match status" value="1"/>
</dbReference>
<dbReference type="Gene3D" id="3.30.70.100">
    <property type="match status" value="1"/>
</dbReference>
<gene>
    <name evidence="2" type="ORF">RHTO0S_26e01398g</name>
</gene>
<evidence type="ECO:0000313" key="2">
    <source>
        <dbReference type="EMBL" id="CDR49421.1"/>
    </source>
</evidence>
<proteinExistence type="predicted"/>
<dbReference type="PROSITE" id="PS51502">
    <property type="entry name" value="S_R_A_B_BARREL"/>
    <property type="match status" value="1"/>
</dbReference>
<dbReference type="EMBL" id="LK052961">
    <property type="protein sequence ID" value="CDR49421.1"/>
    <property type="molecule type" value="Genomic_DNA"/>
</dbReference>
<dbReference type="OrthoDB" id="42919at2759"/>
<dbReference type="Pfam" id="PF07876">
    <property type="entry name" value="Dabb"/>
    <property type="match status" value="1"/>
</dbReference>
<protein>
    <submittedName>
        <fullName evidence="2">RHTO0S26e01398g1_1</fullName>
    </submittedName>
</protein>
<feature type="domain" description="Stress-response A/B barrel" evidence="1">
    <location>
        <begin position="3"/>
        <end position="97"/>
    </location>
</feature>
<sequence length="99" mass="11296">MVVHHIVLFKLKPELSQADKDSFLPICREGLAKVPYGTDQVMGPPIFDARAAGYEYGLYRKLKDVEEFHQYRACPEHMELINGVVKDRVADMVSFQIQG</sequence>
<name>A0A061BHF1_RHOTO</name>
<evidence type="ECO:0000259" key="1">
    <source>
        <dbReference type="PROSITE" id="PS51502"/>
    </source>
</evidence>
<dbReference type="SMART" id="SM00886">
    <property type="entry name" value="Dabb"/>
    <property type="match status" value="1"/>
</dbReference>
<dbReference type="InterPro" id="IPR011008">
    <property type="entry name" value="Dimeric_a/b-barrel"/>
</dbReference>
<reference evidence="2" key="1">
    <citation type="journal article" date="2014" name="Genome Announc.">
        <title>Draft genome sequence of Rhodosporidium toruloides CECT1137, an oleaginous yeast of biotechnological interest.</title>
        <authorList>
            <person name="Morin N."/>
            <person name="Calcas X."/>
            <person name="Devillers H."/>
            <person name="Durrens P."/>
            <person name="Sherman D.J."/>
            <person name="Nicaud J.-M."/>
            <person name="Neuveglise C."/>
        </authorList>
    </citation>
    <scope>NUCLEOTIDE SEQUENCE</scope>
    <source>
        <strain evidence="2">CECT1137</strain>
    </source>
</reference>